<name>A0A2C5Y9A4_9HYPO</name>
<sequence length="145" mass="14963">MLVQQLLSLGLASLALAADVIYDRPCGLKIAPCPSNQQCVPDSPRCTDLDVCRGTCVTLRNYGSCGGMRLDPPKCKSGTTCKDDPRIPGNCGMACDRPGICIPNNAPQCSGLAGLACPKGLRCYDAPNDGCDPAKGGADCIGVCL</sequence>
<evidence type="ECO:0000256" key="1">
    <source>
        <dbReference type="SAM" id="SignalP"/>
    </source>
</evidence>
<evidence type="ECO:0000313" key="3">
    <source>
        <dbReference type="Proteomes" id="UP000226192"/>
    </source>
</evidence>
<keyword evidence="1" id="KW-0732">Signal</keyword>
<dbReference type="AlphaFoldDB" id="A0A2C5Y9A4"/>
<feature type="signal peptide" evidence="1">
    <location>
        <begin position="1"/>
        <end position="17"/>
    </location>
</feature>
<evidence type="ECO:0000313" key="2">
    <source>
        <dbReference type="EMBL" id="PHH64296.1"/>
    </source>
</evidence>
<keyword evidence="3" id="KW-1185">Reference proteome</keyword>
<accession>A0A2C5Y9A4</accession>
<protein>
    <submittedName>
        <fullName evidence="2">Uncharacterized protein</fullName>
    </submittedName>
</protein>
<comment type="caution">
    <text evidence="2">The sequence shown here is derived from an EMBL/GenBank/DDBJ whole genome shotgun (WGS) entry which is preliminary data.</text>
</comment>
<feature type="chain" id="PRO_5013016419" evidence="1">
    <location>
        <begin position="18"/>
        <end position="145"/>
    </location>
</feature>
<dbReference type="Proteomes" id="UP000226192">
    <property type="component" value="Unassembled WGS sequence"/>
</dbReference>
<dbReference type="STRING" id="1399860.A0A2C5Y9A4"/>
<reference evidence="2 3" key="1">
    <citation type="submission" date="2017-06" db="EMBL/GenBank/DDBJ databases">
        <title>Ant-infecting Ophiocordyceps genomes reveal a high diversity of potential behavioral manipulation genes and a possible major role for enterotoxins.</title>
        <authorList>
            <person name="De Bekker C."/>
            <person name="Evans H.C."/>
            <person name="Brachmann A."/>
            <person name="Hughes D.P."/>
        </authorList>
    </citation>
    <scope>NUCLEOTIDE SEQUENCE [LARGE SCALE GENOMIC DNA]</scope>
    <source>
        <strain evidence="2 3">Map64</strain>
    </source>
</reference>
<proteinExistence type="predicted"/>
<gene>
    <name evidence="2" type="ORF">CDD81_4780</name>
</gene>
<dbReference type="OrthoDB" id="3799394at2759"/>
<dbReference type="EMBL" id="NJET01000033">
    <property type="protein sequence ID" value="PHH64296.1"/>
    <property type="molecule type" value="Genomic_DNA"/>
</dbReference>
<organism evidence="2 3">
    <name type="scientific">Ophiocordyceps australis</name>
    <dbReference type="NCBI Taxonomy" id="1399860"/>
    <lineage>
        <taxon>Eukaryota</taxon>
        <taxon>Fungi</taxon>
        <taxon>Dikarya</taxon>
        <taxon>Ascomycota</taxon>
        <taxon>Pezizomycotina</taxon>
        <taxon>Sordariomycetes</taxon>
        <taxon>Hypocreomycetidae</taxon>
        <taxon>Hypocreales</taxon>
        <taxon>Ophiocordycipitaceae</taxon>
        <taxon>Ophiocordyceps</taxon>
    </lineage>
</organism>